<evidence type="ECO:0000313" key="2">
    <source>
        <dbReference type="WBParaSite" id="nRc.2.0.1.t37965-RA"/>
    </source>
</evidence>
<dbReference type="Proteomes" id="UP000887565">
    <property type="component" value="Unplaced"/>
</dbReference>
<protein>
    <submittedName>
        <fullName evidence="2">Uncharacterized protein</fullName>
    </submittedName>
</protein>
<name>A0A915KHV5_ROMCU</name>
<keyword evidence="1" id="KW-1185">Reference proteome</keyword>
<dbReference type="WBParaSite" id="nRc.2.0.1.t37965-RA">
    <property type="protein sequence ID" value="nRc.2.0.1.t37965-RA"/>
    <property type="gene ID" value="nRc.2.0.1.g37965"/>
</dbReference>
<sequence>MTNCGLSANLNRSLSTPYGSGLGLDFSQGLGMGLSTDDLIFNVIMLKYGRHYTQEPYTAVGVGSAIDALLATLDRGCGPGLSGDSSRH</sequence>
<proteinExistence type="predicted"/>
<dbReference type="AlphaFoldDB" id="A0A915KHV5"/>
<reference evidence="2" key="1">
    <citation type="submission" date="2022-11" db="UniProtKB">
        <authorList>
            <consortium name="WormBaseParasite"/>
        </authorList>
    </citation>
    <scope>IDENTIFICATION</scope>
</reference>
<evidence type="ECO:0000313" key="1">
    <source>
        <dbReference type="Proteomes" id="UP000887565"/>
    </source>
</evidence>
<organism evidence="1 2">
    <name type="scientific">Romanomermis culicivorax</name>
    <name type="common">Nematode worm</name>
    <dbReference type="NCBI Taxonomy" id="13658"/>
    <lineage>
        <taxon>Eukaryota</taxon>
        <taxon>Metazoa</taxon>
        <taxon>Ecdysozoa</taxon>
        <taxon>Nematoda</taxon>
        <taxon>Enoplea</taxon>
        <taxon>Dorylaimia</taxon>
        <taxon>Mermithida</taxon>
        <taxon>Mermithoidea</taxon>
        <taxon>Mermithidae</taxon>
        <taxon>Romanomermis</taxon>
    </lineage>
</organism>
<accession>A0A915KHV5</accession>